<dbReference type="CDD" id="cd00082">
    <property type="entry name" value="HisKA"/>
    <property type="match status" value="1"/>
</dbReference>
<dbReference type="Pfam" id="PF02518">
    <property type="entry name" value="HATPase_c"/>
    <property type="match status" value="1"/>
</dbReference>
<dbReference type="Gene3D" id="3.30.565.10">
    <property type="entry name" value="Histidine kinase-like ATPase, C-terminal domain"/>
    <property type="match status" value="1"/>
</dbReference>
<evidence type="ECO:0000313" key="9">
    <source>
        <dbReference type="EMBL" id="CEM55866.1"/>
    </source>
</evidence>
<dbReference type="GO" id="GO:0009927">
    <property type="term" value="F:histidine phosphotransfer kinase activity"/>
    <property type="evidence" value="ECO:0007669"/>
    <property type="project" value="TreeGrafter"/>
</dbReference>
<feature type="domain" description="Histidine kinase" evidence="8">
    <location>
        <begin position="102"/>
        <end position="386"/>
    </location>
</feature>
<dbReference type="PANTHER" id="PTHR43047:SF72">
    <property type="entry name" value="OSMOSENSING HISTIDINE PROTEIN KINASE SLN1"/>
    <property type="match status" value="1"/>
</dbReference>
<dbReference type="GO" id="GO:0005886">
    <property type="term" value="C:plasma membrane"/>
    <property type="evidence" value="ECO:0007669"/>
    <property type="project" value="TreeGrafter"/>
</dbReference>
<keyword evidence="3" id="KW-0597">Phosphoprotein</keyword>
<keyword evidence="7" id="KW-0812">Transmembrane</keyword>
<evidence type="ECO:0000256" key="4">
    <source>
        <dbReference type="ARBA" id="ARBA00022679"/>
    </source>
</evidence>
<feature type="region of interest" description="Disordered" evidence="6">
    <location>
        <begin position="647"/>
        <end position="762"/>
    </location>
</feature>
<evidence type="ECO:0000256" key="2">
    <source>
        <dbReference type="ARBA" id="ARBA00012438"/>
    </source>
</evidence>
<evidence type="ECO:0000256" key="5">
    <source>
        <dbReference type="ARBA" id="ARBA00022777"/>
    </source>
</evidence>
<dbReference type="InterPro" id="IPR036097">
    <property type="entry name" value="HisK_dim/P_sf"/>
</dbReference>
<keyword evidence="5" id="KW-0418">Kinase</keyword>
<dbReference type="PRINTS" id="PR00344">
    <property type="entry name" value="BCTRLSENSOR"/>
</dbReference>
<evidence type="ECO:0000256" key="6">
    <source>
        <dbReference type="SAM" id="MobiDB-lite"/>
    </source>
</evidence>
<feature type="transmembrane region" description="Helical" evidence="7">
    <location>
        <begin position="45"/>
        <end position="63"/>
    </location>
</feature>
<dbReference type="PhylomeDB" id="A0A0G4IEZ4"/>
<dbReference type="InterPro" id="IPR003661">
    <property type="entry name" value="HisK_dim/P_dom"/>
</dbReference>
<dbReference type="SMART" id="SM00387">
    <property type="entry name" value="HATPase_c"/>
    <property type="match status" value="1"/>
</dbReference>
<dbReference type="InterPro" id="IPR004358">
    <property type="entry name" value="Sig_transdc_His_kin-like_C"/>
</dbReference>
<accession>A0A0G4IEZ4</accession>
<feature type="compositionally biased region" description="Polar residues" evidence="6">
    <location>
        <begin position="708"/>
        <end position="722"/>
    </location>
</feature>
<organism evidence="9">
    <name type="scientific">Chromera velia CCMP2878</name>
    <dbReference type="NCBI Taxonomy" id="1169474"/>
    <lineage>
        <taxon>Eukaryota</taxon>
        <taxon>Sar</taxon>
        <taxon>Alveolata</taxon>
        <taxon>Colpodellida</taxon>
        <taxon>Chromeraceae</taxon>
        <taxon>Chromera</taxon>
    </lineage>
</organism>
<dbReference type="InterPro" id="IPR036890">
    <property type="entry name" value="HATPase_C_sf"/>
</dbReference>
<feature type="compositionally biased region" description="Low complexity" evidence="6">
    <location>
        <begin position="657"/>
        <end position="674"/>
    </location>
</feature>
<evidence type="ECO:0000259" key="8">
    <source>
        <dbReference type="PROSITE" id="PS50109"/>
    </source>
</evidence>
<dbReference type="VEuPathDB" id="CryptoDB:Cvel_13905"/>
<dbReference type="AlphaFoldDB" id="A0A0G4IEZ4"/>
<dbReference type="PROSITE" id="PS50109">
    <property type="entry name" value="HIS_KIN"/>
    <property type="match status" value="1"/>
</dbReference>
<comment type="catalytic activity">
    <reaction evidence="1">
        <text>ATP + protein L-histidine = ADP + protein N-phospho-L-histidine.</text>
        <dbReference type="EC" id="2.7.13.3"/>
    </reaction>
</comment>
<dbReference type="InterPro" id="IPR005467">
    <property type="entry name" value="His_kinase_dom"/>
</dbReference>
<dbReference type="EC" id="2.7.13.3" evidence="2"/>
<name>A0A0G4IEZ4_9ALVE</name>
<dbReference type="SUPFAM" id="SSF47384">
    <property type="entry name" value="Homodimeric domain of signal transducing histidine kinase"/>
    <property type="match status" value="1"/>
</dbReference>
<proteinExistence type="predicted"/>
<evidence type="ECO:0000256" key="7">
    <source>
        <dbReference type="SAM" id="Phobius"/>
    </source>
</evidence>
<dbReference type="SUPFAM" id="SSF55874">
    <property type="entry name" value="ATPase domain of HSP90 chaperone/DNA topoisomerase II/histidine kinase"/>
    <property type="match status" value="1"/>
</dbReference>
<keyword evidence="7" id="KW-0472">Membrane</keyword>
<dbReference type="CDD" id="cd00075">
    <property type="entry name" value="HATPase"/>
    <property type="match status" value="1"/>
</dbReference>
<evidence type="ECO:0000256" key="3">
    <source>
        <dbReference type="ARBA" id="ARBA00022553"/>
    </source>
</evidence>
<reference evidence="9" key="1">
    <citation type="submission" date="2014-11" db="EMBL/GenBank/DDBJ databases">
        <authorList>
            <person name="Otto D Thomas"/>
            <person name="Naeem Raeece"/>
        </authorList>
    </citation>
    <scope>NUCLEOTIDE SEQUENCE</scope>
</reference>
<keyword evidence="4" id="KW-0808">Transferase</keyword>
<dbReference type="InterPro" id="IPR003594">
    <property type="entry name" value="HATPase_dom"/>
</dbReference>
<feature type="transmembrane region" description="Helical" evidence="7">
    <location>
        <begin position="75"/>
        <end position="93"/>
    </location>
</feature>
<protein>
    <recommendedName>
        <fullName evidence="2">histidine kinase</fullName>
        <ecNumber evidence="2">2.7.13.3</ecNumber>
    </recommendedName>
</protein>
<feature type="compositionally biased region" description="Low complexity" evidence="6">
    <location>
        <begin position="685"/>
        <end position="698"/>
    </location>
</feature>
<evidence type="ECO:0000256" key="1">
    <source>
        <dbReference type="ARBA" id="ARBA00000085"/>
    </source>
</evidence>
<sequence length="851" mass="91068">MSTFMFVLSSHTLPDAWKSLWSDGCRNDLALVAFYWFVLDALKDYVVVAHIFMGVFLLYFTSWEFGIEALGDRRHVTNVVMMMALTMILFFSSRSNDRGHRIIVHDLKTPLWSIMHAFESVRDHLNGTPGGTQQESESECMPMLQAGLASAVYMQNLAMNLLEVARLKFSDSGDGGGDEGTVQLACGINSVWRCLDSVGEMMKPAGSVKGVNVEIVDARRELHENFGTLEGMAWFDETRLLQYTKGGGSVTVRLLSEDGLTESAARKDQKAFKERQRSMSMQAQVNATDPVGNQEAEAVISAAGLMCGRLQKIVIEIQDTGRGIPQSKMKEIWCEYSQVKVQDAAVGSGLGLSIVKAIMKAMGGTAEISSEEGVGTSLFLSVIVRALVPTSLGSLAISGSPNGSLEVRGRSHDNWSLLDPVEEGQEEEDRADERVLTLTGMPGSRLNPIAPVSSMNASFKKSKNKGPKAAALLTRLGSVRARGKRKTLAMAEAPDGRVWEALRKHSEAGRKQEVWDRLLSLTPLTLSAMLVEETSAAIVIVDDQPMMLSKPFTCLDIVDVACSHVLKDIARKVGFPPERTLAYEDSEVAVADVVALVGGPLPSGQMAAVLEGVRAVLLLTDMQMGDMSGLSLARQVREGAVAAGAVVGPFPPPPGTAVPSSSSSPEAAQRSAAPFSNMASPALHSSSGSPRAGGSPRALGGGGVPNPLSLTNASTPSKSFSPRSVRGTVHSHESRQGPLQAMGLHDSRSSQSKTQPQSPKAAAATADAQWAVRVSAPPTEPPVLRCCLLSAQIRGGILERHPEAETVTDAVLEKPLYPADLAMQLRLLAAAALSSRRPVVKKQGTDHSWID</sequence>
<dbReference type="EMBL" id="CDMZ01005919">
    <property type="protein sequence ID" value="CEM55866.1"/>
    <property type="molecule type" value="Genomic_DNA"/>
</dbReference>
<dbReference type="PANTHER" id="PTHR43047">
    <property type="entry name" value="TWO-COMPONENT HISTIDINE PROTEIN KINASE"/>
    <property type="match status" value="1"/>
</dbReference>
<feature type="compositionally biased region" description="Low complexity" evidence="6">
    <location>
        <begin position="749"/>
        <end position="762"/>
    </location>
</feature>
<dbReference type="GO" id="GO:0000155">
    <property type="term" value="F:phosphorelay sensor kinase activity"/>
    <property type="evidence" value="ECO:0007669"/>
    <property type="project" value="InterPro"/>
</dbReference>
<gene>
    <name evidence="9" type="ORF">Cvel_13905</name>
</gene>
<keyword evidence="7" id="KW-1133">Transmembrane helix</keyword>